<comment type="similarity">
    <text evidence="1">Belongs to the membrane fusion protein (MFP) (TC 8.A.1) family.</text>
</comment>
<feature type="domain" description="CusB-like beta-barrel" evidence="3">
    <location>
        <begin position="265"/>
        <end position="330"/>
    </location>
</feature>
<dbReference type="KEGG" id="sbf:JCM31447_06310"/>
<dbReference type="GO" id="GO:0015562">
    <property type="term" value="F:efflux transmembrane transporter activity"/>
    <property type="evidence" value="ECO:0007669"/>
    <property type="project" value="TreeGrafter"/>
</dbReference>
<evidence type="ECO:0000256" key="1">
    <source>
        <dbReference type="ARBA" id="ARBA00009477"/>
    </source>
</evidence>
<gene>
    <name evidence="4" type="ORF">JCM31447_06310</name>
</gene>
<dbReference type="Pfam" id="PF25954">
    <property type="entry name" value="Beta-barrel_RND_2"/>
    <property type="match status" value="1"/>
</dbReference>
<dbReference type="NCBIfam" id="TIGR01730">
    <property type="entry name" value="RND_mfp"/>
    <property type="match status" value="1"/>
</dbReference>
<name>A0A4P2VHJ4_FLUSA</name>
<dbReference type="Gene3D" id="1.10.287.470">
    <property type="entry name" value="Helix hairpin bin"/>
    <property type="match status" value="1"/>
</dbReference>
<dbReference type="RefSeq" id="WP_172603747.1">
    <property type="nucleotide sequence ID" value="NZ_AP019368.1"/>
</dbReference>
<evidence type="ECO:0000313" key="4">
    <source>
        <dbReference type="EMBL" id="BBH52191.1"/>
    </source>
</evidence>
<keyword evidence="5" id="KW-1185">Reference proteome</keyword>
<dbReference type="Gene3D" id="2.40.30.170">
    <property type="match status" value="1"/>
</dbReference>
<dbReference type="PANTHER" id="PTHR30469">
    <property type="entry name" value="MULTIDRUG RESISTANCE PROTEIN MDTA"/>
    <property type="match status" value="1"/>
</dbReference>
<dbReference type="AlphaFoldDB" id="A0A4P2VHJ4"/>
<dbReference type="InterPro" id="IPR006143">
    <property type="entry name" value="RND_pump_MFP"/>
</dbReference>
<evidence type="ECO:0000256" key="2">
    <source>
        <dbReference type="SAM" id="Coils"/>
    </source>
</evidence>
<evidence type="ECO:0000259" key="3">
    <source>
        <dbReference type="Pfam" id="PF25954"/>
    </source>
</evidence>
<dbReference type="PANTHER" id="PTHR30469:SF15">
    <property type="entry name" value="HLYD FAMILY OF SECRETION PROTEINS"/>
    <property type="match status" value="1"/>
</dbReference>
<dbReference type="Proteomes" id="UP000291236">
    <property type="component" value="Chromosome"/>
</dbReference>
<dbReference type="InterPro" id="IPR058792">
    <property type="entry name" value="Beta-barrel_RND_2"/>
</dbReference>
<dbReference type="EMBL" id="AP019368">
    <property type="protein sequence ID" value="BBH52191.1"/>
    <property type="molecule type" value="Genomic_DNA"/>
</dbReference>
<evidence type="ECO:0000313" key="5">
    <source>
        <dbReference type="Proteomes" id="UP000291236"/>
    </source>
</evidence>
<protein>
    <recommendedName>
        <fullName evidence="3">CusB-like beta-barrel domain-containing protein</fullName>
    </recommendedName>
</protein>
<organism evidence="4 5">
    <name type="scientific">Fluviispira sanaruensis</name>
    <dbReference type="NCBI Taxonomy" id="2493639"/>
    <lineage>
        <taxon>Bacteria</taxon>
        <taxon>Pseudomonadati</taxon>
        <taxon>Bdellovibrionota</taxon>
        <taxon>Oligoflexia</taxon>
        <taxon>Silvanigrellales</taxon>
        <taxon>Silvanigrellaceae</taxon>
        <taxon>Fluviispira</taxon>
    </lineage>
</organism>
<dbReference type="SUPFAM" id="SSF111369">
    <property type="entry name" value="HlyD-like secretion proteins"/>
    <property type="match status" value="1"/>
</dbReference>
<dbReference type="Gene3D" id="2.40.50.100">
    <property type="match status" value="1"/>
</dbReference>
<accession>A0A4P2VHJ4</accession>
<keyword evidence="2" id="KW-0175">Coiled coil</keyword>
<dbReference type="GO" id="GO:1990281">
    <property type="term" value="C:efflux pump complex"/>
    <property type="evidence" value="ECO:0007669"/>
    <property type="project" value="TreeGrafter"/>
</dbReference>
<sequence length="331" mass="37294">MKKKLIQYLFISLSLFYLISCTSKNKNDKAQLPPSGTMPQVNLEQNSLKVESSNNANNKNVYLEENKELVLNKSEIIYENDNKKLDESIKNVSIRKENSDLGFRVNGNVLSLKQGNLSFQTRGFISQQFVNVGDKVKKGQIIAILDDRNPVLQKKLQQQNLQLAKVKFEQAKRDLDRTTELIKKNATTPYALEQAQDIYSSSQIQLAQAETNLTIAEKAYNDTRLVAPYDGKISGKFKDIGEFISEGVAVFSAFEDKDVEISLLINEAQISKVKIGMNIDINVPSIDVSSKLKITKIVDLISKETRMFEVRGKLMTSDINLVPGQFVEAEF</sequence>
<proteinExistence type="inferred from homology"/>
<reference evidence="4 5" key="1">
    <citation type="submission" date="2018-12" db="EMBL/GenBank/DDBJ databases">
        <title>Rubrispira sanarue gen. nov., sp., nov., a member of the order Silvanigrellales, isolated from a brackish lake in Hamamatsu Japan.</title>
        <authorList>
            <person name="Maejima Y."/>
            <person name="Iino T."/>
            <person name="Muraguchi Y."/>
            <person name="Fukuda K."/>
            <person name="Nojiri H."/>
            <person name="Ohkuma M."/>
            <person name="Moriuchi R."/>
            <person name="Dohra H."/>
            <person name="Kimbara K."/>
            <person name="Shintani M."/>
        </authorList>
    </citation>
    <scope>NUCLEOTIDE SEQUENCE [LARGE SCALE GENOMIC DNA]</scope>
    <source>
        <strain evidence="4 5">RF1110005</strain>
    </source>
</reference>
<feature type="coiled-coil region" evidence="2">
    <location>
        <begin position="154"/>
        <end position="212"/>
    </location>
</feature>